<dbReference type="OrthoDB" id="6022360at2"/>
<sequence>MNKRFWICGLVMSIAAMVLDFLIHGLLLQGDYAALAEQGFVRGAEDGRRHLPWMLLAHLAIGFGLTWLYSLLHPRAGGSARDGLRFGAAMTLAASLPGYLVYYAVQPWPALLVAKQIIASGIAMLLLGLLIAWLEPRRAVL</sequence>
<proteinExistence type="predicted"/>
<keyword evidence="1" id="KW-0812">Transmembrane</keyword>
<keyword evidence="1" id="KW-0472">Membrane</keyword>
<evidence type="ECO:0000313" key="3">
    <source>
        <dbReference type="Proteomes" id="UP000275012"/>
    </source>
</evidence>
<evidence type="ECO:0000256" key="1">
    <source>
        <dbReference type="SAM" id="Phobius"/>
    </source>
</evidence>
<keyword evidence="3" id="KW-1185">Reference proteome</keyword>
<protein>
    <recommendedName>
        <fullName evidence="4">DUF2177 family protein</fullName>
    </recommendedName>
</protein>
<dbReference type="RefSeq" id="WP_122101764.1">
    <property type="nucleotide sequence ID" value="NZ_RFLY01000011.1"/>
</dbReference>
<reference evidence="2 3" key="1">
    <citation type="submission" date="2018-10" db="EMBL/GenBank/DDBJ databases">
        <title>Proposal of Lysobacter pythonis sp. nov. isolated from royal pythons (Python regius).</title>
        <authorList>
            <person name="Hans-Juergen B."/>
            <person name="Huptas C."/>
            <person name="Sandra B."/>
            <person name="Igor L."/>
            <person name="Joachim S."/>
            <person name="Siegfried S."/>
            <person name="Mareike W."/>
            <person name="Peter K."/>
        </authorList>
    </citation>
    <scope>NUCLEOTIDE SEQUENCE [LARGE SCALE GENOMIC DNA]</scope>
    <source>
        <strain evidence="2 3">4284/11</strain>
    </source>
</reference>
<feature type="transmembrane region" description="Helical" evidence="1">
    <location>
        <begin position="50"/>
        <end position="72"/>
    </location>
</feature>
<evidence type="ECO:0000313" key="2">
    <source>
        <dbReference type="EMBL" id="RMH91012.1"/>
    </source>
</evidence>
<feature type="transmembrane region" description="Helical" evidence="1">
    <location>
        <begin position="117"/>
        <end position="134"/>
    </location>
</feature>
<name>A0A3M2HVS4_9GAMM</name>
<keyword evidence="1" id="KW-1133">Transmembrane helix</keyword>
<gene>
    <name evidence="2" type="ORF">EBB59_08685</name>
</gene>
<dbReference type="Proteomes" id="UP000275012">
    <property type="component" value="Unassembled WGS sequence"/>
</dbReference>
<dbReference type="AlphaFoldDB" id="A0A3M2HVS4"/>
<evidence type="ECO:0008006" key="4">
    <source>
        <dbReference type="Google" id="ProtNLM"/>
    </source>
</evidence>
<feature type="transmembrane region" description="Helical" evidence="1">
    <location>
        <begin position="7"/>
        <end position="30"/>
    </location>
</feature>
<comment type="caution">
    <text evidence="2">The sequence shown here is derived from an EMBL/GenBank/DDBJ whole genome shotgun (WGS) entry which is preliminary data.</text>
</comment>
<accession>A0A3M2HVS4</accession>
<dbReference type="EMBL" id="RFLY01000011">
    <property type="protein sequence ID" value="RMH91012.1"/>
    <property type="molecule type" value="Genomic_DNA"/>
</dbReference>
<organism evidence="2 3">
    <name type="scientific">Solilutibacter pythonis</name>
    <dbReference type="NCBI Taxonomy" id="2483112"/>
    <lineage>
        <taxon>Bacteria</taxon>
        <taxon>Pseudomonadati</taxon>
        <taxon>Pseudomonadota</taxon>
        <taxon>Gammaproteobacteria</taxon>
        <taxon>Lysobacterales</taxon>
        <taxon>Lysobacteraceae</taxon>
        <taxon>Solilutibacter</taxon>
    </lineage>
</organism>
<feature type="transmembrane region" description="Helical" evidence="1">
    <location>
        <begin position="84"/>
        <end position="105"/>
    </location>
</feature>